<dbReference type="EMBL" id="NIBG01000001">
    <property type="protein sequence ID" value="PAB61243.1"/>
    <property type="molecule type" value="Genomic_DNA"/>
</dbReference>
<feature type="compositionally biased region" description="Basic and acidic residues" evidence="1">
    <location>
        <begin position="82"/>
        <end position="94"/>
    </location>
</feature>
<reference evidence="2 3" key="1">
    <citation type="submission" date="2017-06" db="EMBL/GenBank/DDBJ databases">
        <title>Draft genome sequence of anaerobic fermentative bacterium Anaeromicrobium sediminis DY2726D isolated from West Pacific Ocean sediments.</title>
        <authorList>
            <person name="Zeng X."/>
        </authorList>
    </citation>
    <scope>NUCLEOTIDE SEQUENCE [LARGE SCALE GENOMIC DNA]</scope>
    <source>
        <strain evidence="2 3">DY2726D</strain>
    </source>
</reference>
<protein>
    <submittedName>
        <fullName evidence="2">Uncharacterized protein</fullName>
    </submittedName>
</protein>
<feature type="region of interest" description="Disordered" evidence="1">
    <location>
        <begin position="37"/>
        <end position="94"/>
    </location>
</feature>
<comment type="caution">
    <text evidence="2">The sequence shown here is derived from an EMBL/GenBank/DDBJ whole genome shotgun (WGS) entry which is preliminary data.</text>
</comment>
<evidence type="ECO:0000256" key="1">
    <source>
        <dbReference type="SAM" id="MobiDB-lite"/>
    </source>
</evidence>
<dbReference type="AlphaFoldDB" id="A0A267MR46"/>
<name>A0A267MR46_9FIRM</name>
<gene>
    <name evidence="2" type="ORF">CCE28_02100</name>
</gene>
<accession>A0A267MR46</accession>
<organism evidence="2 3">
    <name type="scientific">Anaeromicrobium sediminis</name>
    <dbReference type="NCBI Taxonomy" id="1478221"/>
    <lineage>
        <taxon>Bacteria</taxon>
        <taxon>Bacillati</taxon>
        <taxon>Bacillota</taxon>
        <taxon>Clostridia</taxon>
        <taxon>Peptostreptococcales</taxon>
        <taxon>Thermotaleaceae</taxon>
        <taxon>Anaeromicrobium</taxon>
    </lineage>
</organism>
<proteinExistence type="predicted"/>
<evidence type="ECO:0000313" key="3">
    <source>
        <dbReference type="Proteomes" id="UP000216024"/>
    </source>
</evidence>
<dbReference type="RefSeq" id="WP_095130466.1">
    <property type="nucleotide sequence ID" value="NZ_NIBG01000001.1"/>
</dbReference>
<keyword evidence="3" id="KW-1185">Reference proteome</keyword>
<sequence length="94" mass="11292">MYIRPLDFQNNYFKSQEVAKNRQTEVNKFTLDASYMAQEEQKKTEIKTKKINKSERKDDAHIKNNDKEKGRKKKKREKEKKKKDDIGSNLDIKI</sequence>
<evidence type="ECO:0000313" key="2">
    <source>
        <dbReference type="EMBL" id="PAB61243.1"/>
    </source>
</evidence>
<feature type="compositionally biased region" description="Basic and acidic residues" evidence="1">
    <location>
        <begin position="39"/>
        <end position="69"/>
    </location>
</feature>
<dbReference type="Proteomes" id="UP000216024">
    <property type="component" value="Unassembled WGS sequence"/>
</dbReference>
<feature type="compositionally biased region" description="Basic residues" evidence="1">
    <location>
        <begin position="70"/>
        <end position="81"/>
    </location>
</feature>